<proteinExistence type="predicted"/>
<evidence type="ECO:0008006" key="3">
    <source>
        <dbReference type="Google" id="ProtNLM"/>
    </source>
</evidence>
<dbReference type="EMBL" id="VSSQ01031503">
    <property type="protein sequence ID" value="MPM82409.1"/>
    <property type="molecule type" value="Genomic_DNA"/>
</dbReference>
<accession>A0A645CZR5</accession>
<keyword evidence="1" id="KW-0472">Membrane</keyword>
<dbReference type="AlphaFoldDB" id="A0A645CZR5"/>
<gene>
    <name evidence="2" type="ORF">SDC9_129470</name>
</gene>
<evidence type="ECO:0000256" key="1">
    <source>
        <dbReference type="SAM" id="Phobius"/>
    </source>
</evidence>
<organism evidence="2">
    <name type="scientific">bioreactor metagenome</name>
    <dbReference type="NCBI Taxonomy" id="1076179"/>
    <lineage>
        <taxon>unclassified sequences</taxon>
        <taxon>metagenomes</taxon>
        <taxon>ecological metagenomes</taxon>
    </lineage>
</organism>
<name>A0A645CZR5_9ZZZZ</name>
<dbReference type="Pfam" id="PF14286">
    <property type="entry name" value="DHHW"/>
    <property type="match status" value="1"/>
</dbReference>
<protein>
    <recommendedName>
        <fullName evidence="3">AlgX/AlgJ SGNH hydrolase-like domain-containing protein</fullName>
    </recommendedName>
</protein>
<reference evidence="2" key="1">
    <citation type="submission" date="2019-08" db="EMBL/GenBank/DDBJ databases">
        <authorList>
            <person name="Kucharzyk K."/>
            <person name="Murdoch R.W."/>
            <person name="Higgins S."/>
            <person name="Loffler F."/>
        </authorList>
    </citation>
    <scope>NUCLEOTIDE SEQUENCE</scope>
</reference>
<keyword evidence="1" id="KW-1133">Transmembrane helix</keyword>
<keyword evidence="1" id="KW-0812">Transmembrane</keyword>
<feature type="transmembrane region" description="Helical" evidence="1">
    <location>
        <begin position="51"/>
        <end position="73"/>
    </location>
</feature>
<dbReference type="InterPro" id="IPR025945">
    <property type="entry name" value="DHHW"/>
</dbReference>
<evidence type="ECO:0000313" key="2">
    <source>
        <dbReference type="EMBL" id="MPM82409.1"/>
    </source>
</evidence>
<sequence>MGAPAGAGQRNCRALADAGGIDGVHRVSGGQQLQSVFVFPLLGGGGVTKRYGMFLSVLFCAFLCGLGALHLALPDRAWSETENRTLAKRPDFTATSIADGTFMTDAEDYIADQFPGRDGWTGLKARAEQLLGKSEFRGVYLCGDTLINRGDEPGEQAEKNLGYVSALAETAEVPVYLGLIPTASEIWADRLPAGAPVPNQSAFIQRALEETGLFGVDYLSALQGRAGEKLYYRTDHHWTSLGAYYGYAALCEALDEEAVSLDSFTPKTVSCDFNGTLYSTSGVHWLTPDTMEYYVPEEGVTVTAPQGGGEESLPLYDRSYLTKKDKYSSFLGGNRPECVVKNPNAATDRKILLIRDSYADAMAPFLSQTFAEVHLLDLRYYRLSPAEYARENGVDGIVVSYSVQNFVTDKNLVFLRR</sequence>
<comment type="caution">
    <text evidence="2">The sequence shown here is derived from an EMBL/GenBank/DDBJ whole genome shotgun (WGS) entry which is preliminary data.</text>
</comment>